<dbReference type="PANTHER" id="PTHR41533">
    <property type="entry name" value="L,D-TRANSPEPTIDASE HI_1667-RELATED"/>
    <property type="match status" value="1"/>
</dbReference>
<dbReference type="GO" id="GO:0009252">
    <property type="term" value="P:peptidoglycan biosynthetic process"/>
    <property type="evidence" value="ECO:0007669"/>
    <property type="project" value="UniProtKB-UniPathway"/>
</dbReference>
<feature type="active site" description="Proton donor/acceptor" evidence="7">
    <location>
        <position position="503"/>
    </location>
</feature>
<dbReference type="GO" id="GO:0008360">
    <property type="term" value="P:regulation of cell shape"/>
    <property type="evidence" value="ECO:0007669"/>
    <property type="project" value="UniProtKB-UniRule"/>
</dbReference>
<dbReference type="GO" id="GO:0004180">
    <property type="term" value="F:carboxypeptidase activity"/>
    <property type="evidence" value="ECO:0007669"/>
    <property type="project" value="UniProtKB-ARBA"/>
</dbReference>
<dbReference type="OrthoDB" id="9778545at2"/>
<evidence type="ECO:0000256" key="5">
    <source>
        <dbReference type="ARBA" id="ARBA00022984"/>
    </source>
</evidence>
<protein>
    <submittedName>
        <fullName evidence="9">L,D-transpeptidase family protein</fullName>
    </submittedName>
</protein>
<organism evidence="9 10">
    <name type="scientific">Roseospira marina</name>
    <dbReference type="NCBI Taxonomy" id="140057"/>
    <lineage>
        <taxon>Bacteria</taxon>
        <taxon>Pseudomonadati</taxon>
        <taxon>Pseudomonadota</taxon>
        <taxon>Alphaproteobacteria</taxon>
        <taxon>Rhodospirillales</taxon>
        <taxon>Rhodospirillaceae</taxon>
        <taxon>Roseospira</taxon>
    </lineage>
</organism>
<reference evidence="9 10" key="1">
    <citation type="submission" date="2019-09" db="EMBL/GenBank/DDBJ databases">
        <title>Genome sequence of Roseospira marina, one of the more divergent members of the non-sulfur purple photosynthetic bacterial family, the Rhodospirillaceae.</title>
        <authorList>
            <person name="Meyer T."/>
            <person name="Kyndt J."/>
        </authorList>
    </citation>
    <scope>NUCLEOTIDE SEQUENCE [LARGE SCALE GENOMIC DNA]</scope>
    <source>
        <strain evidence="9 10">DSM 15113</strain>
    </source>
</reference>
<name>A0A5M6IGM7_9PROT</name>
<dbReference type="SUPFAM" id="SSF141523">
    <property type="entry name" value="L,D-transpeptidase catalytic domain-like"/>
    <property type="match status" value="1"/>
</dbReference>
<dbReference type="InterPro" id="IPR005490">
    <property type="entry name" value="LD_TPept_cat_dom"/>
</dbReference>
<keyword evidence="10" id="KW-1185">Reference proteome</keyword>
<evidence type="ECO:0000313" key="10">
    <source>
        <dbReference type="Proteomes" id="UP000324065"/>
    </source>
</evidence>
<evidence type="ECO:0000256" key="7">
    <source>
        <dbReference type="PROSITE-ProRule" id="PRU01373"/>
    </source>
</evidence>
<keyword evidence="6 7" id="KW-0961">Cell wall biogenesis/degradation</keyword>
<dbReference type="SUPFAM" id="SSF47090">
    <property type="entry name" value="PGBD-like"/>
    <property type="match status" value="1"/>
</dbReference>
<dbReference type="Pfam" id="PF01471">
    <property type="entry name" value="PG_binding_1"/>
    <property type="match status" value="1"/>
</dbReference>
<dbReference type="UniPathway" id="UPA00219"/>
<dbReference type="GO" id="GO:0016740">
    <property type="term" value="F:transferase activity"/>
    <property type="evidence" value="ECO:0007669"/>
    <property type="project" value="UniProtKB-KW"/>
</dbReference>
<keyword evidence="5 7" id="KW-0573">Peptidoglycan synthesis</keyword>
<dbReference type="Gene3D" id="1.10.101.10">
    <property type="entry name" value="PGBD-like superfamily/PGBD"/>
    <property type="match status" value="1"/>
</dbReference>
<dbReference type="CDD" id="cd16913">
    <property type="entry name" value="YkuD_like"/>
    <property type="match status" value="1"/>
</dbReference>
<comment type="similarity">
    <text evidence="2">Belongs to the YkuD family.</text>
</comment>
<dbReference type="Pfam" id="PF03734">
    <property type="entry name" value="YkuD"/>
    <property type="match status" value="1"/>
</dbReference>
<dbReference type="InterPro" id="IPR036365">
    <property type="entry name" value="PGBD-like_sf"/>
</dbReference>
<dbReference type="AlphaFoldDB" id="A0A5M6IGM7"/>
<dbReference type="Gene3D" id="2.40.440.10">
    <property type="entry name" value="L,D-transpeptidase catalytic domain-like"/>
    <property type="match status" value="1"/>
</dbReference>
<evidence type="ECO:0000259" key="8">
    <source>
        <dbReference type="PROSITE" id="PS52029"/>
    </source>
</evidence>
<dbReference type="Proteomes" id="UP000324065">
    <property type="component" value="Unassembled WGS sequence"/>
</dbReference>
<dbReference type="PROSITE" id="PS52029">
    <property type="entry name" value="LD_TPASE"/>
    <property type="match status" value="1"/>
</dbReference>
<keyword evidence="4 7" id="KW-0133">Cell shape</keyword>
<dbReference type="InterPro" id="IPR002477">
    <property type="entry name" value="Peptidoglycan-bd-like"/>
</dbReference>
<dbReference type="EMBL" id="VWPJ01000001">
    <property type="protein sequence ID" value="KAA5607460.1"/>
    <property type="molecule type" value="Genomic_DNA"/>
</dbReference>
<dbReference type="InterPro" id="IPR045380">
    <property type="entry name" value="LD_TPept_scaffold_dom"/>
</dbReference>
<keyword evidence="3" id="KW-0808">Transferase</keyword>
<accession>A0A5M6IGM7</accession>
<evidence type="ECO:0000313" key="9">
    <source>
        <dbReference type="EMBL" id="KAA5607460.1"/>
    </source>
</evidence>
<dbReference type="Pfam" id="PF20142">
    <property type="entry name" value="Scaffold"/>
    <property type="match status" value="1"/>
</dbReference>
<dbReference type="GO" id="GO:0071555">
    <property type="term" value="P:cell wall organization"/>
    <property type="evidence" value="ECO:0007669"/>
    <property type="project" value="UniProtKB-UniRule"/>
</dbReference>
<dbReference type="InterPro" id="IPR052905">
    <property type="entry name" value="LD-transpeptidase_YkuD-like"/>
</dbReference>
<evidence type="ECO:0000256" key="1">
    <source>
        <dbReference type="ARBA" id="ARBA00004752"/>
    </source>
</evidence>
<proteinExistence type="inferred from homology"/>
<gene>
    <name evidence="9" type="ORF">F1188_01465</name>
</gene>
<evidence type="ECO:0000256" key="4">
    <source>
        <dbReference type="ARBA" id="ARBA00022960"/>
    </source>
</evidence>
<feature type="active site" description="Nucleophile" evidence="7">
    <location>
        <position position="522"/>
    </location>
</feature>
<comment type="caution">
    <text evidence="9">The sequence shown here is derived from an EMBL/GenBank/DDBJ whole genome shotgun (WGS) entry which is preliminary data.</text>
</comment>
<dbReference type="InterPro" id="IPR038063">
    <property type="entry name" value="Transpep_catalytic_dom"/>
</dbReference>
<evidence type="ECO:0000256" key="6">
    <source>
        <dbReference type="ARBA" id="ARBA00023316"/>
    </source>
</evidence>
<comment type="pathway">
    <text evidence="1 7">Cell wall biogenesis; peptidoglycan biosynthesis.</text>
</comment>
<sequence length="603" mass="64413">MGTGSGVAFGLHARRLSPRQSVGGWMNRTTYTRFFGAASRWRAGAVAAGSAALASALLAGCVTAPPSNGPDDLGPILLASLQSGLAPSPTSPARTEALADTLQRHLSAPSGFESPSAAYAAAFYQARAFAPAWTDASGPTARGHVVREVLSTAWADEIYGLTVPPAPTPPHDGPLSPDAIVEHDIALSGALADYIDRATARRPPWASPLLGGVTGAMAEIAVEDVTDAAPGRLFHIVAENDRFARLRRGLLQYQALVDAGGWPAVSPDGPKIEPGGQDPEIRAIRARLRATNDLPPPVPPMLTADASTLDPSLEVAVRRFQARHGLAVDGTIGPRTRTALAMPVERRVQQMALNLRRLRDMPPAPDGRSVEVNIAGATLDGRDNGVTVFQTDVIVGMRDRPTPRLSSAINQLVLNPTWTVPTSIAEKDILPKLRDDPGYLAANGFQLFDGWTSAAAEIDPLTVDWDAPNVNIRAMRLRQAPGGGNALGRIKFLFPNQHDVYLHSTPSHGLFGRSLRTFSSGCVRVRDPLDLAVFILNEPDTWTRETLAARIQSGETRTLRLAHAVPVSIIYLTAWVAEDGTIQFRRDVYDLDARSLAANPDVS</sequence>
<dbReference type="PANTHER" id="PTHR41533:SF2">
    <property type="entry name" value="BLR7131 PROTEIN"/>
    <property type="match status" value="1"/>
</dbReference>
<dbReference type="InterPro" id="IPR036366">
    <property type="entry name" value="PGBDSf"/>
</dbReference>
<evidence type="ECO:0000256" key="2">
    <source>
        <dbReference type="ARBA" id="ARBA00005992"/>
    </source>
</evidence>
<evidence type="ECO:0000256" key="3">
    <source>
        <dbReference type="ARBA" id="ARBA00022679"/>
    </source>
</evidence>
<feature type="domain" description="L,D-TPase catalytic" evidence="8">
    <location>
        <begin position="368"/>
        <end position="548"/>
    </location>
</feature>